<dbReference type="AlphaFoldDB" id="A4B9X4"/>
<feature type="transmembrane region" description="Helical" evidence="1">
    <location>
        <begin position="12"/>
        <end position="32"/>
    </location>
</feature>
<feature type="transmembrane region" description="Helical" evidence="1">
    <location>
        <begin position="76"/>
        <end position="98"/>
    </location>
</feature>
<gene>
    <name evidence="2" type="ORF">MED297_21097</name>
</gene>
<accession>A4B9X4</accession>
<evidence type="ECO:0000256" key="1">
    <source>
        <dbReference type="SAM" id="Phobius"/>
    </source>
</evidence>
<keyword evidence="1" id="KW-1133">Transmembrane helix</keyword>
<dbReference type="STRING" id="314283.MED297_21097"/>
<organism evidence="2 3">
    <name type="scientific">Reinekea blandensis MED297</name>
    <dbReference type="NCBI Taxonomy" id="314283"/>
    <lineage>
        <taxon>Bacteria</taxon>
        <taxon>Pseudomonadati</taxon>
        <taxon>Pseudomonadota</taxon>
        <taxon>Gammaproteobacteria</taxon>
        <taxon>Oceanospirillales</taxon>
        <taxon>Saccharospirillaceae</taxon>
        <taxon>Reinekea</taxon>
    </lineage>
</organism>
<keyword evidence="3" id="KW-1185">Reference proteome</keyword>
<dbReference type="HOGENOM" id="CLU_2207913_0_0_6"/>
<keyword evidence="1" id="KW-0472">Membrane</keyword>
<protein>
    <submittedName>
        <fullName evidence="2">Uncharacterized protein</fullName>
    </submittedName>
</protein>
<dbReference type="EMBL" id="AAOE01000001">
    <property type="protein sequence ID" value="EAR11425.1"/>
    <property type="molecule type" value="Genomic_DNA"/>
</dbReference>
<evidence type="ECO:0000313" key="3">
    <source>
        <dbReference type="Proteomes" id="UP000005953"/>
    </source>
</evidence>
<reference evidence="2 3" key="1">
    <citation type="submission" date="2006-02" db="EMBL/GenBank/DDBJ databases">
        <authorList>
            <person name="Pinhassi J."/>
            <person name="Pedros-Alio C."/>
            <person name="Ferriera S."/>
            <person name="Johnson J."/>
            <person name="Kravitz S."/>
            <person name="Halpern A."/>
            <person name="Remington K."/>
            <person name="Beeson K."/>
            <person name="Tran B."/>
            <person name="Rogers Y.-H."/>
            <person name="Friedman R."/>
            <person name="Venter J.C."/>
        </authorList>
    </citation>
    <scope>NUCLEOTIDE SEQUENCE [LARGE SCALE GENOMIC DNA]</scope>
    <source>
        <strain evidence="2 3">MED297</strain>
    </source>
</reference>
<proteinExistence type="predicted"/>
<dbReference type="Proteomes" id="UP000005953">
    <property type="component" value="Unassembled WGS sequence"/>
</dbReference>
<evidence type="ECO:0000313" key="2">
    <source>
        <dbReference type="EMBL" id="EAR11425.1"/>
    </source>
</evidence>
<name>A4B9X4_9GAMM</name>
<comment type="caution">
    <text evidence="2">The sequence shown here is derived from an EMBL/GenBank/DDBJ whole genome shotgun (WGS) entry which is preliminary data.</text>
</comment>
<sequence length="107" mass="12213">MAIYIFLPEQYTLLSVVWLFSALVFSILWTTLKTIQKKSPSYSFWGFLIGRNLLMATLILYWFFDLEGSRTGGSTSALIFAVMPFWAFIFGSIGNVIAARMKKHNQA</sequence>
<feature type="transmembrane region" description="Helical" evidence="1">
    <location>
        <begin position="44"/>
        <end position="64"/>
    </location>
</feature>
<keyword evidence="1" id="KW-0812">Transmembrane</keyword>